<dbReference type="GO" id="GO:0046872">
    <property type="term" value="F:metal ion binding"/>
    <property type="evidence" value="ECO:0007669"/>
    <property type="project" value="InterPro"/>
</dbReference>
<dbReference type="AlphaFoldDB" id="A0A0B4D1E9"/>
<evidence type="ECO:0000256" key="2">
    <source>
        <dbReference type="ARBA" id="ARBA00023008"/>
    </source>
</evidence>
<evidence type="ECO:0000256" key="1">
    <source>
        <dbReference type="ARBA" id="ARBA00005428"/>
    </source>
</evidence>
<keyword evidence="2" id="KW-0186">Copper</keyword>
<dbReference type="CDD" id="cd10148">
    <property type="entry name" value="CsoR-like_DUF156"/>
    <property type="match status" value="1"/>
</dbReference>
<organism evidence="3 4">
    <name type="scientific">Microbacterium hominis</name>
    <dbReference type="NCBI Taxonomy" id="162426"/>
    <lineage>
        <taxon>Bacteria</taxon>
        <taxon>Bacillati</taxon>
        <taxon>Actinomycetota</taxon>
        <taxon>Actinomycetes</taxon>
        <taxon>Micrococcales</taxon>
        <taxon>Microbacteriaceae</taxon>
        <taxon>Microbacterium</taxon>
    </lineage>
</organism>
<reference evidence="3 4" key="1">
    <citation type="submission" date="2014-12" db="EMBL/GenBank/DDBJ databases">
        <title>Genome sequencing of Microbacterium hominis TPW29.</title>
        <authorList>
            <person name="Tan P.W."/>
            <person name="Chan K.-G."/>
        </authorList>
    </citation>
    <scope>NUCLEOTIDE SEQUENCE [LARGE SCALE GENOMIC DNA]</scope>
    <source>
        <strain evidence="3 4">TPW29</strain>
    </source>
</reference>
<comment type="caution">
    <text evidence="3">The sequence shown here is derived from an EMBL/GenBank/DDBJ whole genome shotgun (WGS) entry which is preliminary data.</text>
</comment>
<dbReference type="PANTHER" id="PTHR33677:SF5">
    <property type="entry name" value="TRANSCRIPTIONAL REPRESSOR FRMR"/>
    <property type="match status" value="1"/>
</dbReference>
<dbReference type="InterPro" id="IPR003735">
    <property type="entry name" value="Metal_Tscrpt_repr"/>
</dbReference>
<dbReference type="PANTHER" id="PTHR33677">
    <property type="entry name" value="TRANSCRIPTIONAL REPRESSOR FRMR-RELATED"/>
    <property type="match status" value="1"/>
</dbReference>
<proteinExistence type="inferred from homology"/>
<dbReference type="Proteomes" id="UP000031202">
    <property type="component" value="Unassembled WGS sequence"/>
</dbReference>
<dbReference type="Gene3D" id="1.20.58.1000">
    <property type="entry name" value="Metal-sensitive repressor, helix protomer"/>
    <property type="match status" value="1"/>
</dbReference>
<evidence type="ECO:0000313" key="3">
    <source>
        <dbReference type="EMBL" id="KIC60321.1"/>
    </source>
</evidence>
<comment type="similarity">
    <text evidence="1">Belongs to the CsoR family.</text>
</comment>
<sequence length="80" mass="8444">MANRLRRARGQLDAVIAAVEEGKPCREVVTQLAAVSSALDRAGFAIVSTALRECLSDPEGAAAEDGITADELEKLFLMLA</sequence>
<protein>
    <submittedName>
        <fullName evidence="3">Copper-sensing transcriptional repressor CsoR</fullName>
    </submittedName>
</protein>
<evidence type="ECO:0000313" key="4">
    <source>
        <dbReference type="Proteomes" id="UP000031202"/>
    </source>
</evidence>
<dbReference type="GO" id="GO:0003677">
    <property type="term" value="F:DNA binding"/>
    <property type="evidence" value="ECO:0007669"/>
    <property type="project" value="InterPro"/>
</dbReference>
<dbReference type="GO" id="GO:0045892">
    <property type="term" value="P:negative regulation of DNA-templated transcription"/>
    <property type="evidence" value="ECO:0007669"/>
    <property type="project" value="UniProtKB-ARBA"/>
</dbReference>
<name>A0A0B4D1E9_9MICO</name>
<dbReference type="InterPro" id="IPR038390">
    <property type="entry name" value="Metal_Tscrpt_repr_sf"/>
</dbReference>
<dbReference type="EMBL" id="JWSZ01000001">
    <property type="protein sequence ID" value="KIC60321.1"/>
    <property type="molecule type" value="Genomic_DNA"/>
</dbReference>
<gene>
    <name evidence="3" type="ORF">RM52_02155</name>
</gene>
<accession>A0A0B4D1E9</accession>
<dbReference type="Pfam" id="PF02583">
    <property type="entry name" value="Trns_repr_metal"/>
    <property type="match status" value="1"/>
</dbReference>